<dbReference type="EMBL" id="OCNH01000007">
    <property type="protein sequence ID" value="SOD97449.1"/>
    <property type="molecule type" value="Genomic_DNA"/>
</dbReference>
<sequence length="41" mass="4438">MPLGQGSDLGIELIRFGHKALAHTASYPLDSHVIVGYVAFR</sequence>
<reference evidence="2" key="1">
    <citation type="submission" date="2017-09" db="EMBL/GenBank/DDBJ databases">
        <authorList>
            <person name="Varghese N."/>
            <person name="Submissions S."/>
        </authorList>
    </citation>
    <scope>NUCLEOTIDE SEQUENCE [LARGE SCALE GENOMIC DNA]</scope>
    <source>
        <strain evidence="2">DSM 29961</strain>
    </source>
</reference>
<keyword evidence="2" id="KW-1185">Reference proteome</keyword>
<accession>A0A286GQV0</accession>
<dbReference type="AlphaFoldDB" id="A0A286GQV0"/>
<proteinExistence type="predicted"/>
<organism evidence="1 2">
    <name type="scientific">Spirosoma fluviale</name>
    <dbReference type="NCBI Taxonomy" id="1597977"/>
    <lineage>
        <taxon>Bacteria</taxon>
        <taxon>Pseudomonadati</taxon>
        <taxon>Bacteroidota</taxon>
        <taxon>Cytophagia</taxon>
        <taxon>Cytophagales</taxon>
        <taxon>Cytophagaceae</taxon>
        <taxon>Spirosoma</taxon>
    </lineage>
</organism>
<protein>
    <submittedName>
        <fullName evidence="1">Uncharacterized protein</fullName>
    </submittedName>
</protein>
<evidence type="ECO:0000313" key="1">
    <source>
        <dbReference type="EMBL" id="SOD97449.1"/>
    </source>
</evidence>
<evidence type="ECO:0000313" key="2">
    <source>
        <dbReference type="Proteomes" id="UP000219452"/>
    </source>
</evidence>
<name>A0A286GQV0_9BACT</name>
<gene>
    <name evidence="1" type="ORF">SAMN06269250_5782</name>
</gene>
<dbReference type="Proteomes" id="UP000219452">
    <property type="component" value="Unassembled WGS sequence"/>
</dbReference>